<dbReference type="GeneID" id="5981933"/>
<sequence>MSLTDAYNSVKRALSTAPANDAYLRWDAAGVEDAKSNEEEKARQIGETMNKMQQHNFDQHRHAFRATHVKTQGIVKGKMTVLAELPAHLQQGLFKTPGKTYDVAARYASEQVFLQADQEPGPRGVGMRIFGVDGERLEGAAADAKTQDFFFNNAPMIELTDIDTCLEIMQLREKYFDSPTKLAAATKYGDYYGHMALFPILDDMTDHSEKVKSSDSREALRYWLAEYFSKNGAKYEFKIQLGTAPDHHPTEDGSVVWDEATAPYQTIATVEFPPQDAMSAERRTFWEDRMKLSPWDALAEHRPLGSINRLRKIVYDMSRKKREAVNATQTKAVNLFGGNAGLELCASHVRFVARFIMHLSTITLASLCFALRTQAIGRAIVTNQCDEPVYLWSVGGSVGEQKVITKDTSYSEVFHTDPASGGVALKISPVEGGLFKPNVSQTIFAYSLDASQVWYDMSDMFGDGFAGRTLKVTPTDLTCESITWGSGKPPAGSQVKSCGAEADVELTFCTGHW</sequence>
<dbReference type="eggNOG" id="ENOG502SP0S">
    <property type="taxonomic scope" value="Eukaryota"/>
</dbReference>
<dbReference type="GO" id="GO:0020037">
    <property type="term" value="F:heme binding"/>
    <property type="evidence" value="ECO:0007669"/>
    <property type="project" value="InterPro"/>
</dbReference>
<gene>
    <name evidence="1" type="ORF">SNOG_14830</name>
</gene>
<proteinExistence type="predicted"/>
<dbReference type="Gene3D" id="2.40.180.10">
    <property type="entry name" value="Catalase core domain"/>
    <property type="match status" value="2"/>
</dbReference>
<dbReference type="Proteomes" id="UP000001055">
    <property type="component" value="Unassembled WGS sequence"/>
</dbReference>
<dbReference type="AlphaFoldDB" id="Q0TZY5"/>
<dbReference type="PANTHER" id="PTHR36195">
    <property type="entry name" value="DOMAIN PROTEIN, PUTATIVE (AFU_ORTHOLOGUE AFUA_5G01990)-RELATED-RELATED"/>
    <property type="match status" value="1"/>
</dbReference>
<dbReference type="EMBL" id="CH445358">
    <property type="protein sequence ID" value="EAT77682.2"/>
    <property type="molecule type" value="Genomic_DNA"/>
</dbReference>
<dbReference type="PANTHER" id="PTHR36195:SF4">
    <property type="entry name" value="DOMAIN PROTEIN, PUTATIVE (AFU_ORTHOLOGUE AFUA_5G01990)-RELATED"/>
    <property type="match status" value="1"/>
</dbReference>
<name>Q0TZY5_PHANO</name>
<dbReference type="VEuPathDB" id="FungiDB:JI435_309130"/>
<dbReference type="VEuPathDB" id="FungiDB:JI435_148300"/>
<evidence type="ECO:0000313" key="1">
    <source>
        <dbReference type="EMBL" id="EAT77682.2"/>
    </source>
</evidence>
<dbReference type="KEGG" id="pno:SNOG_14830"/>
<organism evidence="1 2">
    <name type="scientific">Phaeosphaeria nodorum (strain SN15 / ATCC MYA-4574 / FGSC 10173)</name>
    <name type="common">Glume blotch fungus</name>
    <name type="synonym">Parastagonospora nodorum</name>
    <dbReference type="NCBI Taxonomy" id="321614"/>
    <lineage>
        <taxon>Eukaryota</taxon>
        <taxon>Fungi</taxon>
        <taxon>Dikarya</taxon>
        <taxon>Ascomycota</taxon>
        <taxon>Pezizomycotina</taxon>
        <taxon>Dothideomycetes</taxon>
        <taxon>Pleosporomycetidae</taxon>
        <taxon>Pleosporales</taxon>
        <taxon>Pleosporineae</taxon>
        <taxon>Phaeosphaeriaceae</taxon>
        <taxon>Parastagonospora</taxon>
    </lineage>
</organism>
<dbReference type="InterPro" id="IPR020835">
    <property type="entry name" value="Catalase_sf"/>
</dbReference>
<dbReference type="InterPro" id="IPR006771">
    <property type="entry name" value="CetA-like"/>
</dbReference>
<protein>
    <recommendedName>
        <fullName evidence="3">Catalase core domain-containing protein</fullName>
    </recommendedName>
</protein>
<reference evidence="2" key="1">
    <citation type="journal article" date="2007" name="Plant Cell">
        <title>Dothideomycete-plant interactions illuminated by genome sequencing and EST analysis of the wheat pathogen Stagonospora nodorum.</title>
        <authorList>
            <person name="Hane J.K."/>
            <person name="Lowe R.G."/>
            <person name="Solomon P.S."/>
            <person name="Tan K.C."/>
            <person name="Schoch C.L."/>
            <person name="Spatafora J.W."/>
            <person name="Crous P.W."/>
            <person name="Kodira C."/>
            <person name="Birren B.W."/>
            <person name="Galagan J.E."/>
            <person name="Torriani S.F."/>
            <person name="McDonald B.A."/>
            <person name="Oliver R.P."/>
        </authorList>
    </citation>
    <scope>NUCLEOTIDE SEQUENCE [LARGE SCALE GENOMIC DNA]</scope>
    <source>
        <strain evidence="2">SN15 / ATCC MYA-4574 / FGSC 10173</strain>
    </source>
</reference>
<dbReference type="RefSeq" id="XP_001805006.1">
    <property type="nucleotide sequence ID" value="XM_001804954.1"/>
</dbReference>
<dbReference type="InParanoid" id="Q0TZY5"/>
<accession>Q0TZY5</accession>
<dbReference type="STRING" id="321614.Q0TZY5"/>
<evidence type="ECO:0000313" key="2">
    <source>
        <dbReference type="Proteomes" id="UP000001055"/>
    </source>
</evidence>
<dbReference type="Pfam" id="PF04681">
    <property type="entry name" value="Bys1"/>
    <property type="match status" value="1"/>
</dbReference>
<evidence type="ECO:0008006" key="3">
    <source>
        <dbReference type="Google" id="ProtNLM"/>
    </source>
</evidence>
<dbReference type="HOGENOM" id="CLU_531103_0_0_1"/>
<dbReference type="SUPFAM" id="SSF56634">
    <property type="entry name" value="Heme-dependent catalase-like"/>
    <property type="match status" value="1"/>
</dbReference>